<dbReference type="CDD" id="cd03244">
    <property type="entry name" value="ABCC_MRP_domain2"/>
    <property type="match status" value="1"/>
</dbReference>
<evidence type="ECO:0000313" key="15">
    <source>
        <dbReference type="Proteomes" id="UP000298663"/>
    </source>
</evidence>
<dbReference type="Gene3D" id="3.40.50.300">
    <property type="entry name" value="P-loop containing nucleotide triphosphate hydrolases"/>
    <property type="match status" value="2"/>
</dbReference>
<dbReference type="PROSITE" id="PS50929">
    <property type="entry name" value="ABC_TM1F"/>
    <property type="match status" value="2"/>
</dbReference>
<evidence type="ECO:0000256" key="5">
    <source>
        <dbReference type="ARBA" id="ARBA00022737"/>
    </source>
</evidence>
<feature type="domain" description="ABC transporter" evidence="12">
    <location>
        <begin position="766"/>
        <end position="992"/>
    </location>
</feature>
<evidence type="ECO:0000256" key="6">
    <source>
        <dbReference type="ARBA" id="ARBA00022741"/>
    </source>
</evidence>
<dbReference type="FunFam" id="1.20.1560.10:FF:000113">
    <property type="entry name" value="ABC transporter, putative"/>
    <property type="match status" value="1"/>
</dbReference>
<evidence type="ECO:0008006" key="16">
    <source>
        <dbReference type="Google" id="ProtNLM"/>
    </source>
</evidence>
<evidence type="ECO:0000256" key="9">
    <source>
        <dbReference type="ARBA" id="ARBA00023136"/>
    </source>
</evidence>
<feature type="transmembrane region" description="Helical" evidence="11">
    <location>
        <begin position="486"/>
        <end position="509"/>
    </location>
</feature>
<dbReference type="PANTHER" id="PTHR24223:SF330">
    <property type="entry name" value="ATP-BINDING CASSETTE SUB-FAMILY C MEMBER 10"/>
    <property type="match status" value="1"/>
</dbReference>
<protein>
    <recommendedName>
        <fullName evidence="16">ABC transporter domain-containing protein</fullName>
    </recommendedName>
</protein>
<keyword evidence="3" id="KW-1003">Cell membrane</keyword>
<evidence type="ECO:0000313" key="14">
    <source>
        <dbReference type="EMBL" id="TKR89660.1"/>
    </source>
</evidence>
<feature type="transmembrane region" description="Helical" evidence="11">
    <location>
        <begin position="92"/>
        <end position="113"/>
    </location>
</feature>
<keyword evidence="6" id="KW-0547">Nucleotide-binding</keyword>
<evidence type="ECO:0000256" key="4">
    <source>
        <dbReference type="ARBA" id="ARBA00022692"/>
    </source>
</evidence>
<reference evidence="14 15" key="1">
    <citation type="journal article" date="2015" name="Genome Biol.">
        <title>Comparative genomics of Steinernema reveals deeply conserved gene regulatory networks.</title>
        <authorList>
            <person name="Dillman A.R."/>
            <person name="Macchietto M."/>
            <person name="Porter C.F."/>
            <person name="Rogers A."/>
            <person name="Williams B."/>
            <person name="Antoshechkin I."/>
            <person name="Lee M.M."/>
            <person name="Goodwin Z."/>
            <person name="Lu X."/>
            <person name="Lewis E.E."/>
            <person name="Goodrich-Blair H."/>
            <person name="Stock S.P."/>
            <person name="Adams B.J."/>
            <person name="Sternberg P.W."/>
            <person name="Mortazavi A."/>
        </authorList>
    </citation>
    <scope>NUCLEOTIDE SEQUENCE [LARGE SCALE GENOMIC DNA]</scope>
    <source>
        <strain evidence="14 15">ALL</strain>
    </source>
</reference>
<feature type="transmembrane region" description="Helical" evidence="11">
    <location>
        <begin position="676"/>
        <end position="693"/>
    </location>
</feature>
<dbReference type="FunFam" id="3.40.50.300:FF:000973">
    <property type="entry name" value="Multidrug resistance-associated protein 4"/>
    <property type="match status" value="1"/>
</dbReference>
<gene>
    <name evidence="14" type="ORF">L596_013728</name>
</gene>
<sequence>MMECKDKRMQLISETMRGIRSVKLCNWEDYFEKRISDLRQKELKYLKARKYLDALCVYLWASAPVLITIAIVTTYTVWLQEHLTAAKVFTSLALVNILIMPLNAFPWVLNGLVESWVSLKRLNRFFELKTIDLHEYYKQILDEKQKMASKNATFSWDGETPVVSDISFEGKESSIIAVVGPVGCGKTTLLEGLLGETLSNGRKVEIHQSSINQGIAYVSQDCWLRRGTVMENILCGSSYQHHFYKKCIEATALESDIKNMPGGDQYVIGDEGSTLSGGQRARLALARAAYQDNDVYLLDDPLASVDCHVGEHIWDQCIENLLKKRGKLVIIATHYVRYLKNVDEIIVLGADGRIRKQGPPAEILPEIQNISEDTPKYGLQELTTSSSSDSLESAERIIPQSEQKEVGTVKIGVYGSYIRATGYFLFGSILVAIVAMQASKNFSDFWLSKWTEKSKNDSQPHHDLQYPFNKRPIYAIKEDESWNQTIFYLTVYGCLAGANTIFTLIRAFLFAYGGVVSAKNLHKNVLRKVLRASLAWWDSTPAGRVTNRLCADVYTVDDSLPFQLNICLASFFNLMGALILMFFALPTLIPFVVVIGIVYYALQRYYRFTTCEVKRLTTVSLSPLYSHISDTVNGLSTIRAHRFVERFYEMLKDRLTDNIRAQYAALASGQWLSVRLQMMGVLMVTVIAFTAVIQSEFLQVDSGMVALAITYALTMTGLLNSLLSSFIDSEKELVSVERIADYIENIEDEEDNAAGRDFSESLRGEISFNCVSLRYGLGLPLALENLSLNIGAGQRVGIVGRTGAGKSSILQALLRAHPIESGRIFIDGVDSASINLRSLRSQFAVVTQRPFVFSGTLRDNFTVGGIVSDADILAIVQRVGFSDFVTKAGGLDGEIKESGSNFSSGEKQILSICRLILSKPKIVLIDEATAHMDDKTHSTMMEVIHERLPNTTVISIMHRLHGLENFDLIVQMNNGKVAQQGPATLFLNEASD</sequence>
<evidence type="ECO:0000256" key="1">
    <source>
        <dbReference type="ARBA" id="ARBA00004651"/>
    </source>
</evidence>
<name>A0A4U5P1I5_STECR</name>
<feature type="domain" description="ABC transporter" evidence="12">
    <location>
        <begin position="147"/>
        <end position="376"/>
    </location>
</feature>
<keyword evidence="9 11" id="KW-0472">Membrane</keyword>
<evidence type="ECO:0000256" key="11">
    <source>
        <dbReference type="SAM" id="Phobius"/>
    </source>
</evidence>
<keyword evidence="10" id="KW-0325">Glycoprotein</keyword>
<comment type="caution">
    <text evidence="14">The sequence shown here is derived from an EMBL/GenBank/DDBJ whole genome shotgun (WGS) entry which is preliminary data.</text>
</comment>
<feature type="transmembrane region" description="Helical" evidence="11">
    <location>
        <begin position="420"/>
        <end position="438"/>
    </location>
</feature>
<dbReference type="PROSITE" id="PS50893">
    <property type="entry name" value="ABC_TRANSPORTER_2"/>
    <property type="match status" value="2"/>
</dbReference>
<keyword evidence="4 11" id="KW-0812">Transmembrane</keyword>
<dbReference type="SUPFAM" id="SSF52540">
    <property type="entry name" value="P-loop containing nucleoside triphosphate hydrolases"/>
    <property type="match status" value="2"/>
</dbReference>
<dbReference type="InterPro" id="IPR027417">
    <property type="entry name" value="P-loop_NTPase"/>
</dbReference>
<accession>A0A4U5P1I5</accession>
<dbReference type="InterPro" id="IPR003439">
    <property type="entry name" value="ABC_transporter-like_ATP-bd"/>
</dbReference>
<dbReference type="SMART" id="SM00382">
    <property type="entry name" value="AAA"/>
    <property type="match status" value="2"/>
</dbReference>
<reference evidence="14 15" key="2">
    <citation type="journal article" date="2019" name="G3 (Bethesda)">
        <title>Hybrid Assembly of the Genome of the Entomopathogenic Nematode Steinernema carpocapsae Identifies the X-Chromosome.</title>
        <authorList>
            <person name="Serra L."/>
            <person name="Macchietto M."/>
            <person name="Macias-Munoz A."/>
            <person name="McGill C.J."/>
            <person name="Rodriguez I.M."/>
            <person name="Rodriguez B."/>
            <person name="Murad R."/>
            <person name="Mortazavi A."/>
        </authorList>
    </citation>
    <scope>NUCLEOTIDE SEQUENCE [LARGE SCALE GENOMIC DNA]</scope>
    <source>
        <strain evidence="14 15">ALL</strain>
    </source>
</reference>
<evidence type="ECO:0000256" key="10">
    <source>
        <dbReference type="ARBA" id="ARBA00023180"/>
    </source>
</evidence>
<feature type="transmembrane region" description="Helical" evidence="11">
    <location>
        <begin position="578"/>
        <end position="602"/>
    </location>
</feature>
<dbReference type="FunFam" id="3.40.50.300:FF:002145">
    <property type="entry name" value="ABC transporter (MsbA subfamily)"/>
    <property type="match status" value="1"/>
</dbReference>
<keyword evidence="5" id="KW-0677">Repeat</keyword>
<dbReference type="GO" id="GO:0005886">
    <property type="term" value="C:plasma membrane"/>
    <property type="evidence" value="ECO:0007669"/>
    <property type="project" value="UniProtKB-SubCell"/>
</dbReference>
<dbReference type="InterPro" id="IPR050173">
    <property type="entry name" value="ABC_transporter_C-like"/>
</dbReference>
<evidence type="ECO:0000259" key="12">
    <source>
        <dbReference type="PROSITE" id="PS50893"/>
    </source>
</evidence>
<evidence type="ECO:0000259" key="13">
    <source>
        <dbReference type="PROSITE" id="PS50929"/>
    </source>
</evidence>
<evidence type="ECO:0000256" key="2">
    <source>
        <dbReference type="ARBA" id="ARBA00022448"/>
    </source>
</evidence>
<dbReference type="AlphaFoldDB" id="A0A4U5P1I5"/>
<keyword evidence="7" id="KW-0067">ATP-binding</keyword>
<comment type="subcellular location">
    <subcellularLocation>
        <location evidence="1">Cell membrane</location>
        <topology evidence="1">Multi-pass membrane protein</topology>
    </subcellularLocation>
</comment>
<feature type="domain" description="ABC transmembrane type-1" evidence="13">
    <location>
        <begin position="1"/>
        <end position="114"/>
    </location>
</feature>
<dbReference type="Pfam" id="PF00005">
    <property type="entry name" value="ABC_tran"/>
    <property type="match status" value="2"/>
</dbReference>
<dbReference type="InterPro" id="IPR017871">
    <property type="entry name" value="ABC_transporter-like_CS"/>
</dbReference>
<keyword evidence="8 11" id="KW-1133">Transmembrane helix</keyword>
<dbReference type="OrthoDB" id="6500128at2759"/>
<feature type="domain" description="ABC transmembrane type-1" evidence="13">
    <location>
        <begin position="429"/>
        <end position="731"/>
    </location>
</feature>
<dbReference type="GO" id="GO:0005524">
    <property type="term" value="F:ATP binding"/>
    <property type="evidence" value="ECO:0007669"/>
    <property type="project" value="UniProtKB-KW"/>
</dbReference>
<dbReference type="InterPro" id="IPR011527">
    <property type="entry name" value="ABC1_TM_dom"/>
</dbReference>
<dbReference type="SUPFAM" id="SSF90123">
    <property type="entry name" value="ABC transporter transmembrane region"/>
    <property type="match status" value="2"/>
</dbReference>
<dbReference type="Pfam" id="PF00664">
    <property type="entry name" value="ABC_membrane"/>
    <property type="match status" value="2"/>
</dbReference>
<organism evidence="14 15">
    <name type="scientific">Steinernema carpocapsae</name>
    <name type="common">Entomopathogenic nematode</name>
    <dbReference type="NCBI Taxonomy" id="34508"/>
    <lineage>
        <taxon>Eukaryota</taxon>
        <taxon>Metazoa</taxon>
        <taxon>Ecdysozoa</taxon>
        <taxon>Nematoda</taxon>
        <taxon>Chromadorea</taxon>
        <taxon>Rhabditida</taxon>
        <taxon>Tylenchina</taxon>
        <taxon>Panagrolaimomorpha</taxon>
        <taxon>Strongyloidoidea</taxon>
        <taxon>Steinernematidae</taxon>
        <taxon>Steinernema</taxon>
    </lineage>
</organism>
<evidence type="ECO:0000256" key="7">
    <source>
        <dbReference type="ARBA" id="ARBA00022840"/>
    </source>
</evidence>
<dbReference type="GO" id="GO:0016887">
    <property type="term" value="F:ATP hydrolysis activity"/>
    <property type="evidence" value="ECO:0007669"/>
    <property type="project" value="InterPro"/>
</dbReference>
<feature type="transmembrane region" description="Helical" evidence="11">
    <location>
        <begin position="705"/>
        <end position="727"/>
    </location>
</feature>
<evidence type="ECO:0000256" key="8">
    <source>
        <dbReference type="ARBA" id="ARBA00022989"/>
    </source>
</evidence>
<dbReference type="Proteomes" id="UP000298663">
    <property type="component" value="Unassembled WGS sequence"/>
</dbReference>
<dbReference type="GO" id="GO:0140359">
    <property type="term" value="F:ABC-type transporter activity"/>
    <property type="evidence" value="ECO:0007669"/>
    <property type="project" value="InterPro"/>
</dbReference>
<dbReference type="InterPro" id="IPR036640">
    <property type="entry name" value="ABC1_TM_sf"/>
</dbReference>
<keyword evidence="2" id="KW-0813">Transport</keyword>
<dbReference type="Gene3D" id="1.20.1560.10">
    <property type="entry name" value="ABC transporter type 1, transmembrane domain"/>
    <property type="match status" value="2"/>
</dbReference>
<evidence type="ECO:0000256" key="3">
    <source>
        <dbReference type="ARBA" id="ARBA00022475"/>
    </source>
</evidence>
<dbReference type="EMBL" id="AZBU02000003">
    <property type="protein sequence ID" value="TKR89660.1"/>
    <property type="molecule type" value="Genomic_DNA"/>
</dbReference>
<feature type="transmembrane region" description="Helical" evidence="11">
    <location>
        <begin position="51"/>
        <end position="72"/>
    </location>
</feature>
<keyword evidence="15" id="KW-1185">Reference proteome</keyword>
<dbReference type="InterPro" id="IPR003593">
    <property type="entry name" value="AAA+_ATPase"/>
</dbReference>
<dbReference type="PANTHER" id="PTHR24223">
    <property type="entry name" value="ATP-BINDING CASSETTE SUB-FAMILY C"/>
    <property type="match status" value="1"/>
</dbReference>
<dbReference type="CDD" id="cd18605">
    <property type="entry name" value="ABC_6TM_MRP7_D2_like"/>
    <property type="match status" value="1"/>
</dbReference>
<proteinExistence type="predicted"/>
<dbReference type="PROSITE" id="PS00211">
    <property type="entry name" value="ABC_TRANSPORTER_1"/>
    <property type="match status" value="1"/>
</dbReference>